<evidence type="ECO:0000313" key="3">
    <source>
        <dbReference type="Proteomes" id="UP001164929"/>
    </source>
</evidence>
<dbReference type="EMBL" id="JAQIZT010000005">
    <property type="protein sequence ID" value="KAJ6998928.1"/>
    <property type="molecule type" value="Genomic_DNA"/>
</dbReference>
<dbReference type="EMBL" id="JAQIZT010000005">
    <property type="protein sequence ID" value="KAJ6998950.1"/>
    <property type="molecule type" value="Genomic_DNA"/>
</dbReference>
<organism evidence="2 3">
    <name type="scientific">Populus alba x Populus x berolinensis</name>
    <dbReference type="NCBI Taxonomy" id="444605"/>
    <lineage>
        <taxon>Eukaryota</taxon>
        <taxon>Viridiplantae</taxon>
        <taxon>Streptophyta</taxon>
        <taxon>Embryophyta</taxon>
        <taxon>Tracheophyta</taxon>
        <taxon>Spermatophyta</taxon>
        <taxon>Magnoliopsida</taxon>
        <taxon>eudicotyledons</taxon>
        <taxon>Gunneridae</taxon>
        <taxon>Pentapetalae</taxon>
        <taxon>rosids</taxon>
        <taxon>fabids</taxon>
        <taxon>Malpighiales</taxon>
        <taxon>Salicaceae</taxon>
        <taxon>Saliceae</taxon>
        <taxon>Populus</taxon>
    </lineage>
</organism>
<protein>
    <submittedName>
        <fullName evidence="2">Uncharacterized protein</fullName>
    </submittedName>
</protein>
<dbReference type="Proteomes" id="UP001164929">
    <property type="component" value="Chromosome 5"/>
</dbReference>
<proteinExistence type="predicted"/>
<comment type="caution">
    <text evidence="2">The sequence shown here is derived from an EMBL/GenBank/DDBJ whole genome shotgun (WGS) entry which is preliminary data.</text>
</comment>
<accession>A0AAD6QYB3</accession>
<evidence type="ECO:0000313" key="2">
    <source>
        <dbReference type="EMBL" id="KAJ6998950.1"/>
    </source>
</evidence>
<name>A0AAD6QYB3_9ROSI</name>
<dbReference type="AlphaFoldDB" id="A0AAD6QYB3"/>
<sequence>MIHHLQSYGLKVNTRSPDWHKTLTKVLKRTKIMSISRISYSIDVELTCRVNLNNLIRKLSREGKHADIY</sequence>
<evidence type="ECO:0000313" key="1">
    <source>
        <dbReference type="EMBL" id="KAJ6998928.1"/>
    </source>
</evidence>
<keyword evidence="3" id="KW-1185">Reference proteome</keyword>
<reference evidence="2" key="1">
    <citation type="journal article" date="2023" name="Mol. Ecol. Resour.">
        <title>Chromosome-level genome assembly of a triploid poplar Populus alba 'Berolinensis'.</title>
        <authorList>
            <person name="Chen S."/>
            <person name="Yu Y."/>
            <person name="Wang X."/>
            <person name="Wang S."/>
            <person name="Zhang T."/>
            <person name="Zhou Y."/>
            <person name="He R."/>
            <person name="Meng N."/>
            <person name="Wang Y."/>
            <person name="Liu W."/>
            <person name="Liu Z."/>
            <person name="Liu J."/>
            <person name="Guo Q."/>
            <person name="Huang H."/>
            <person name="Sederoff R.R."/>
            <person name="Wang G."/>
            <person name="Qu G."/>
            <person name="Chen S."/>
        </authorList>
    </citation>
    <scope>NUCLEOTIDE SEQUENCE</scope>
    <source>
        <strain evidence="2">SC-2020</strain>
    </source>
</reference>
<gene>
    <name evidence="1" type="ORF">NC653_014930</name>
    <name evidence="2" type="ORF">NC653_014945</name>
</gene>